<dbReference type="SUPFAM" id="SSF52091">
    <property type="entry name" value="SpoIIaa-like"/>
    <property type="match status" value="1"/>
</dbReference>
<proteinExistence type="predicted"/>
<dbReference type="Gene3D" id="3.30.750.24">
    <property type="entry name" value="STAS domain"/>
    <property type="match status" value="1"/>
</dbReference>
<evidence type="ECO:0000313" key="2">
    <source>
        <dbReference type="EMBL" id="RSM45990.1"/>
    </source>
</evidence>
<dbReference type="Proteomes" id="UP000286716">
    <property type="component" value="Unassembled WGS sequence"/>
</dbReference>
<keyword evidence="3" id="KW-1185">Reference proteome</keyword>
<evidence type="ECO:0000259" key="1">
    <source>
        <dbReference type="PROSITE" id="PS50801"/>
    </source>
</evidence>
<dbReference type="PROSITE" id="PS50801">
    <property type="entry name" value="STAS"/>
    <property type="match status" value="1"/>
</dbReference>
<reference evidence="2 3" key="1">
    <citation type="submission" date="2018-05" db="EMBL/GenBank/DDBJ databases">
        <title>Evolution of GPA BGCs.</title>
        <authorList>
            <person name="Waglechner N."/>
            <person name="Wright G.D."/>
        </authorList>
    </citation>
    <scope>NUCLEOTIDE SEQUENCE [LARGE SCALE GENOMIC DNA]</scope>
    <source>
        <strain evidence="2 3">DSM 5908</strain>
    </source>
</reference>
<name>A0A428WSJ6_AMYBA</name>
<dbReference type="EMBL" id="QHHU01000014">
    <property type="protein sequence ID" value="RSM45990.1"/>
    <property type="molecule type" value="Genomic_DNA"/>
</dbReference>
<dbReference type="OrthoDB" id="3633119at2"/>
<accession>A0A428WSJ6</accession>
<organism evidence="2 3">
    <name type="scientific">Amycolatopsis balhimycina DSM 5908</name>
    <dbReference type="NCBI Taxonomy" id="1081091"/>
    <lineage>
        <taxon>Bacteria</taxon>
        <taxon>Bacillati</taxon>
        <taxon>Actinomycetota</taxon>
        <taxon>Actinomycetes</taxon>
        <taxon>Pseudonocardiales</taxon>
        <taxon>Pseudonocardiaceae</taxon>
        <taxon>Amycolatopsis</taxon>
    </lineage>
</organism>
<sequence length="60" mass="6661">MDLTAVSFYSARVLDLLGAQAKHAHRPGVKFALVARQRAILRPLALRGLDRTIPVLRPSR</sequence>
<dbReference type="InterPro" id="IPR036513">
    <property type="entry name" value="STAS_dom_sf"/>
</dbReference>
<dbReference type="RefSeq" id="WP_020643951.1">
    <property type="nucleotide sequence ID" value="NZ_QHHU01000014.1"/>
</dbReference>
<evidence type="ECO:0000313" key="3">
    <source>
        <dbReference type="Proteomes" id="UP000286716"/>
    </source>
</evidence>
<feature type="domain" description="STAS" evidence="1">
    <location>
        <begin position="1"/>
        <end position="60"/>
    </location>
</feature>
<comment type="caution">
    <text evidence="2">The sequence shown here is derived from an EMBL/GenBank/DDBJ whole genome shotgun (WGS) entry which is preliminary data.</text>
</comment>
<gene>
    <name evidence="2" type="ORF">DMA12_11905</name>
</gene>
<dbReference type="InterPro" id="IPR002645">
    <property type="entry name" value="STAS_dom"/>
</dbReference>
<dbReference type="AlphaFoldDB" id="A0A428WSJ6"/>
<protein>
    <recommendedName>
        <fullName evidence="1">STAS domain-containing protein</fullName>
    </recommendedName>
</protein>